<reference evidence="2 3" key="1">
    <citation type="journal article" date="2021" name="Elife">
        <title>Chloroplast acquisition without the gene transfer in kleptoplastic sea slugs, Plakobranchus ocellatus.</title>
        <authorList>
            <person name="Maeda T."/>
            <person name="Takahashi S."/>
            <person name="Yoshida T."/>
            <person name="Shimamura S."/>
            <person name="Takaki Y."/>
            <person name="Nagai Y."/>
            <person name="Toyoda A."/>
            <person name="Suzuki Y."/>
            <person name="Arimoto A."/>
            <person name="Ishii H."/>
            <person name="Satoh N."/>
            <person name="Nishiyama T."/>
            <person name="Hasebe M."/>
            <person name="Maruyama T."/>
            <person name="Minagawa J."/>
            <person name="Obokata J."/>
            <person name="Shigenobu S."/>
        </authorList>
    </citation>
    <scope>NUCLEOTIDE SEQUENCE [LARGE SCALE GENOMIC DNA]</scope>
</reference>
<accession>A0AAV3Z674</accession>
<dbReference type="AlphaFoldDB" id="A0AAV3Z674"/>
<proteinExistence type="predicted"/>
<dbReference type="Proteomes" id="UP000735302">
    <property type="component" value="Unassembled WGS sequence"/>
</dbReference>
<gene>
    <name evidence="2" type="ORF">PoB_001653200</name>
</gene>
<name>A0AAV3Z674_9GAST</name>
<evidence type="ECO:0000313" key="2">
    <source>
        <dbReference type="EMBL" id="GFN90026.1"/>
    </source>
</evidence>
<sequence length="112" mass="11922">MAEGWTDGSRETFSQNSHILFDNSKQCVDADSNFLDSGSSSIQQNGFVDIDAGNNQCSQTGESHVTCSQSGSFQKSDIAHGAYESGSNNLPDAVEITDHEEGGDLQNTQNDG</sequence>
<feature type="region of interest" description="Disordered" evidence="1">
    <location>
        <begin position="78"/>
        <end position="112"/>
    </location>
</feature>
<keyword evidence="3" id="KW-1185">Reference proteome</keyword>
<protein>
    <submittedName>
        <fullName evidence="2">Uncharacterized protein</fullName>
    </submittedName>
</protein>
<evidence type="ECO:0000313" key="3">
    <source>
        <dbReference type="Proteomes" id="UP000735302"/>
    </source>
</evidence>
<evidence type="ECO:0000256" key="1">
    <source>
        <dbReference type="SAM" id="MobiDB-lite"/>
    </source>
</evidence>
<organism evidence="2 3">
    <name type="scientific">Plakobranchus ocellatus</name>
    <dbReference type="NCBI Taxonomy" id="259542"/>
    <lineage>
        <taxon>Eukaryota</taxon>
        <taxon>Metazoa</taxon>
        <taxon>Spiralia</taxon>
        <taxon>Lophotrochozoa</taxon>
        <taxon>Mollusca</taxon>
        <taxon>Gastropoda</taxon>
        <taxon>Heterobranchia</taxon>
        <taxon>Euthyneura</taxon>
        <taxon>Panpulmonata</taxon>
        <taxon>Sacoglossa</taxon>
        <taxon>Placobranchoidea</taxon>
        <taxon>Plakobranchidae</taxon>
        <taxon>Plakobranchus</taxon>
    </lineage>
</organism>
<dbReference type="EMBL" id="BLXT01001979">
    <property type="protein sequence ID" value="GFN90026.1"/>
    <property type="molecule type" value="Genomic_DNA"/>
</dbReference>
<comment type="caution">
    <text evidence="2">The sequence shown here is derived from an EMBL/GenBank/DDBJ whole genome shotgun (WGS) entry which is preliminary data.</text>
</comment>